<evidence type="ECO:0000313" key="3">
    <source>
        <dbReference type="Proteomes" id="UP000826195"/>
    </source>
</evidence>
<proteinExistence type="predicted"/>
<dbReference type="AlphaFoldDB" id="A0AAV7JA74"/>
<name>A0AAV7JA74_COTGL</name>
<gene>
    <name evidence="2" type="ORF">KQX54_021474</name>
</gene>
<evidence type="ECO:0000313" key="2">
    <source>
        <dbReference type="EMBL" id="KAH0568782.1"/>
    </source>
</evidence>
<dbReference type="EMBL" id="JAHXZJ010000001">
    <property type="protein sequence ID" value="KAH0568782.1"/>
    <property type="molecule type" value="Genomic_DNA"/>
</dbReference>
<organism evidence="2 3">
    <name type="scientific">Cotesia glomerata</name>
    <name type="common">Lepidopteran parasitic wasp</name>
    <name type="synonym">Apanteles glomeratus</name>
    <dbReference type="NCBI Taxonomy" id="32391"/>
    <lineage>
        <taxon>Eukaryota</taxon>
        <taxon>Metazoa</taxon>
        <taxon>Ecdysozoa</taxon>
        <taxon>Arthropoda</taxon>
        <taxon>Hexapoda</taxon>
        <taxon>Insecta</taxon>
        <taxon>Pterygota</taxon>
        <taxon>Neoptera</taxon>
        <taxon>Endopterygota</taxon>
        <taxon>Hymenoptera</taxon>
        <taxon>Apocrita</taxon>
        <taxon>Ichneumonoidea</taxon>
        <taxon>Braconidae</taxon>
        <taxon>Microgastrinae</taxon>
        <taxon>Cotesia</taxon>
    </lineage>
</organism>
<feature type="transmembrane region" description="Helical" evidence="1">
    <location>
        <begin position="40"/>
        <end position="61"/>
    </location>
</feature>
<sequence length="111" mass="12684">MRIRVKFPHRWRLSFKIASSSKVYGGKLALLHYYLSSSGFASVAIAELALLMMVVQLTFGITKPQRIGWYLGRINSKQTCQRSPGNLAPITEIPEEKNDFKSDYQKGRMMK</sequence>
<evidence type="ECO:0000256" key="1">
    <source>
        <dbReference type="SAM" id="Phobius"/>
    </source>
</evidence>
<accession>A0AAV7JA74</accession>
<protein>
    <submittedName>
        <fullName evidence="2">Uncharacterized protein</fullName>
    </submittedName>
</protein>
<keyword evidence="3" id="KW-1185">Reference proteome</keyword>
<reference evidence="2 3" key="1">
    <citation type="journal article" date="2021" name="J. Hered.">
        <title>A chromosome-level genome assembly of the parasitoid wasp, Cotesia glomerata (Hymenoptera: Braconidae).</title>
        <authorList>
            <person name="Pinto B.J."/>
            <person name="Weis J.J."/>
            <person name="Gamble T."/>
            <person name="Ode P.J."/>
            <person name="Paul R."/>
            <person name="Zaspel J.M."/>
        </authorList>
    </citation>
    <scope>NUCLEOTIDE SEQUENCE [LARGE SCALE GENOMIC DNA]</scope>
    <source>
        <strain evidence="2">CgM1</strain>
    </source>
</reference>
<comment type="caution">
    <text evidence="2">The sequence shown here is derived from an EMBL/GenBank/DDBJ whole genome shotgun (WGS) entry which is preliminary data.</text>
</comment>
<keyword evidence="1" id="KW-1133">Transmembrane helix</keyword>
<keyword evidence="1" id="KW-0472">Membrane</keyword>
<dbReference type="Proteomes" id="UP000826195">
    <property type="component" value="Unassembled WGS sequence"/>
</dbReference>
<keyword evidence="1" id="KW-0812">Transmembrane</keyword>